<feature type="transmembrane region" description="Helical" evidence="1">
    <location>
        <begin position="31"/>
        <end position="50"/>
    </location>
</feature>
<dbReference type="Proteomes" id="UP000217918">
    <property type="component" value="Unassembled WGS sequence"/>
</dbReference>
<evidence type="ECO:0000313" key="3">
    <source>
        <dbReference type="Proteomes" id="UP000217918"/>
    </source>
</evidence>
<keyword evidence="1" id="KW-0812">Transmembrane</keyword>
<feature type="transmembrane region" description="Helical" evidence="1">
    <location>
        <begin position="90"/>
        <end position="114"/>
    </location>
</feature>
<keyword evidence="1" id="KW-0472">Membrane</keyword>
<reference evidence="2 3" key="1">
    <citation type="submission" date="2017-09" db="EMBL/GenBank/DDBJ databases">
        <title>Genome sequence of Lactobacillus brevis D7.</title>
        <authorList>
            <person name="Kwon M.-S."/>
            <person name="Lim S.K."/>
            <person name="Choi H.-J."/>
        </authorList>
    </citation>
    <scope>NUCLEOTIDE SEQUENCE [LARGE SCALE GENOMIC DNA]</scope>
    <source>
        <strain evidence="2 3">D7</strain>
    </source>
</reference>
<proteinExistence type="predicted"/>
<dbReference type="AlphaFoldDB" id="A0A2A3TYJ2"/>
<comment type="caution">
    <text evidence="2">The sequence shown here is derived from an EMBL/GenBank/DDBJ whole genome shotgun (WGS) entry which is preliminary data.</text>
</comment>
<feature type="transmembrane region" description="Helical" evidence="1">
    <location>
        <begin position="7"/>
        <end position="25"/>
    </location>
</feature>
<evidence type="ECO:0000313" key="2">
    <source>
        <dbReference type="EMBL" id="PBQ23857.1"/>
    </source>
</evidence>
<sequence length="125" mass="14364">MNYSKQFYSFVAFIFGLMLLGIPLTAQYSEFALPAITFGLLYIYVMRINSLGYITISVIIRIIVHLMYGVTAIRSAYVAAGHIITIRNSISWIDFFLAAIAALVFCTRCTILFIENYDYIMHRFF</sequence>
<organism evidence="2 3">
    <name type="scientific">Levilactobacillus brevis</name>
    <name type="common">Lactobacillus brevis</name>
    <dbReference type="NCBI Taxonomy" id="1580"/>
    <lineage>
        <taxon>Bacteria</taxon>
        <taxon>Bacillati</taxon>
        <taxon>Bacillota</taxon>
        <taxon>Bacilli</taxon>
        <taxon>Lactobacillales</taxon>
        <taxon>Lactobacillaceae</taxon>
        <taxon>Levilactobacillus</taxon>
    </lineage>
</organism>
<evidence type="ECO:0000256" key="1">
    <source>
        <dbReference type="SAM" id="Phobius"/>
    </source>
</evidence>
<protein>
    <submittedName>
        <fullName evidence="2">Uncharacterized protein</fullName>
    </submittedName>
</protein>
<name>A0A2A3TYJ2_LEVBR</name>
<dbReference type="RefSeq" id="WP_096110082.1">
    <property type="nucleotide sequence ID" value="NZ_NVYO01000001.1"/>
</dbReference>
<dbReference type="EMBL" id="NVYO01000001">
    <property type="protein sequence ID" value="PBQ23857.1"/>
    <property type="molecule type" value="Genomic_DNA"/>
</dbReference>
<accession>A0A2A3TYJ2</accession>
<keyword evidence="1" id="KW-1133">Transmembrane helix</keyword>
<gene>
    <name evidence="2" type="ORF">CNR29_07435</name>
</gene>
<feature type="transmembrane region" description="Helical" evidence="1">
    <location>
        <begin position="62"/>
        <end position="84"/>
    </location>
</feature>